<evidence type="ECO:0000256" key="5">
    <source>
        <dbReference type="ARBA" id="ARBA00029491"/>
    </source>
</evidence>
<dbReference type="InterPro" id="IPR029017">
    <property type="entry name" value="Enolase-like_N"/>
</dbReference>
<dbReference type="EMBL" id="CP081864">
    <property type="protein sequence ID" value="QZN97534.1"/>
    <property type="molecule type" value="Genomic_DNA"/>
</dbReference>
<dbReference type="InterPro" id="IPR010197">
    <property type="entry name" value="OSBS/NAAAR"/>
</dbReference>
<name>A0ABX9AQR8_9ENTR</name>
<dbReference type="Gene3D" id="3.30.390.10">
    <property type="entry name" value="Enolase-like, N-terminal domain"/>
    <property type="match status" value="1"/>
</dbReference>
<protein>
    <recommendedName>
        <fullName evidence="5 6">o-succinylbenzoate synthase</fullName>
        <ecNumber evidence="5 6">4.2.1.113</ecNumber>
    </recommendedName>
</protein>
<dbReference type="NCBIfam" id="TIGR01928">
    <property type="entry name" value="menC_lowGC_arch"/>
    <property type="match status" value="1"/>
</dbReference>
<evidence type="ECO:0000256" key="1">
    <source>
        <dbReference type="ARBA" id="ARBA00001968"/>
    </source>
</evidence>
<keyword evidence="4 8" id="KW-0456">Lyase</keyword>
<dbReference type="InterPro" id="IPR013341">
    <property type="entry name" value="Mandelate_racemase_N_dom"/>
</dbReference>
<evidence type="ECO:0000259" key="7">
    <source>
        <dbReference type="SMART" id="SM00922"/>
    </source>
</evidence>
<reference evidence="8 9" key="1">
    <citation type="submission" date="2021-08" db="EMBL/GenBank/DDBJ databases">
        <title>Culture and genomic analysis of Symbiopectobacterium purcellii sp. nov. gen. nov., isolated from the leafhopper Empoasca decipiens.</title>
        <authorList>
            <person name="Nadal-Jimenez P."/>
            <person name="Siozios S."/>
            <person name="Halliday N."/>
            <person name="Camara M."/>
            <person name="Hurst G.D.D."/>
        </authorList>
    </citation>
    <scope>NUCLEOTIDE SEQUENCE [LARGE SCALE GENOMIC DNA]</scope>
    <source>
        <strain evidence="8 9">SyEd1</strain>
    </source>
</reference>
<dbReference type="SMART" id="SM00922">
    <property type="entry name" value="MR_MLE"/>
    <property type="match status" value="1"/>
</dbReference>
<dbReference type="SUPFAM" id="SSF54826">
    <property type="entry name" value="Enolase N-terminal domain-like"/>
    <property type="match status" value="1"/>
</dbReference>
<dbReference type="Pfam" id="PF02746">
    <property type="entry name" value="MR_MLE_N"/>
    <property type="match status" value="1"/>
</dbReference>
<dbReference type="PANTHER" id="PTHR48073:SF5">
    <property type="entry name" value="O-SUCCINYLBENZOATE SYNTHASE"/>
    <property type="match status" value="1"/>
</dbReference>
<dbReference type="Pfam" id="PF13378">
    <property type="entry name" value="MR_MLE_C"/>
    <property type="match status" value="1"/>
</dbReference>
<evidence type="ECO:0000256" key="3">
    <source>
        <dbReference type="ARBA" id="ARBA00022842"/>
    </source>
</evidence>
<evidence type="ECO:0000256" key="2">
    <source>
        <dbReference type="ARBA" id="ARBA00022723"/>
    </source>
</evidence>
<keyword evidence="9" id="KW-1185">Reference proteome</keyword>
<keyword evidence="3" id="KW-0460">Magnesium</keyword>
<dbReference type="RefSeq" id="WP_222160571.1">
    <property type="nucleotide sequence ID" value="NZ_CP081864.1"/>
</dbReference>
<proteinExistence type="predicted"/>
<sequence length="370" mass="41113">MKIDKIVLRKMKMALKTPFTTSFATQTEKHFTIAEVHAGGVIGYGDCSAISLPFYNEETNVTAWHIMRDFLIPMVKQAGTISHPSEVREIFMPVKRNNCAKAAIEGGIWDAFAKQQGISLHQAIGGTRDRVEAGVSIGIQSSPQKLVEVVAGYLEEGYRRIKIKIKPGKDIDYIEALRSTFGDITLMADANSAYSLDDIDFFKRLDRFNLLMIEQPLAHDDIVDHRKLQAAIATPICLDESIASVEDARKAIELGSARIINIKVARVGGITETLLIHDYCQANQIPVWCGGMLDTTVGKAHNIAVATLPNFVYAHDIPPSSRYWHEDFMLPLVEMDADSCVAVPNAPGIGFDINPTLYQRYCYGEETFQF</sequence>
<dbReference type="SFLD" id="SFLDG00180">
    <property type="entry name" value="muconate_cycloisomerase"/>
    <property type="match status" value="1"/>
</dbReference>
<gene>
    <name evidence="8" type="primary">menC</name>
    <name evidence="8" type="ORF">K6K13_09520</name>
</gene>
<organism evidence="8 9">
    <name type="scientific">Symbiopectobacterium purcellii</name>
    <dbReference type="NCBI Taxonomy" id="2871826"/>
    <lineage>
        <taxon>Bacteria</taxon>
        <taxon>Pseudomonadati</taxon>
        <taxon>Pseudomonadota</taxon>
        <taxon>Gammaproteobacteria</taxon>
        <taxon>Enterobacterales</taxon>
        <taxon>Enterobacteriaceae</taxon>
    </lineage>
</organism>
<dbReference type="CDD" id="cd03317">
    <property type="entry name" value="NAAAR"/>
    <property type="match status" value="1"/>
</dbReference>
<dbReference type="PANTHER" id="PTHR48073">
    <property type="entry name" value="O-SUCCINYLBENZOATE SYNTHASE-RELATED"/>
    <property type="match status" value="1"/>
</dbReference>
<evidence type="ECO:0000256" key="6">
    <source>
        <dbReference type="NCBIfam" id="TIGR01928"/>
    </source>
</evidence>
<dbReference type="SFLD" id="SFLDF00009">
    <property type="entry name" value="o-succinylbenzoate_synthase"/>
    <property type="match status" value="1"/>
</dbReference>
<accession>A0ABX9AQR8</accession>
<dbReference type="EC" id="4.2.1.113" evidence="5 6"/>
<evidence type="ECO:0000256" key="4">
    <source>
        <dbReference type="ARBA" id="ARBA00023239"/>
    </source>
</evidence>
<feature type="domain" description="Mandelate racemase/muconate lactonizing enzyme C-terminal" evidence="7">
    <location>
        <begin position="143"/>
        <end position="235"/>
    </location>
</feature>
<dbReference type="InterPro" id="IPR029065">
    <property type="entry name" value="Enolase_C-like"/>
</dbReference>
<keyword evidence="2" id="KW-0479">Metal-binding</keyword>
<dbReference type="InterPro" id="IPR013342">
    <property type="entry name" value="Mandelate_racemase_C"/>
</dbReference>
<comment type="cofactor">
    <cofactor evidence="1">
        <name>a divalent metal cation</name>
        <dbReference type="ChEBI" id="CHEBI:60240"/>
    </cofactor>
</comment>
<dbReference type="SFLD" id="SFLDS00001">
    <property type="entry name" value="Enolase"/>
    <property type="match status" value="1"/>
</dbReference>
<dbReference type="SUPFAM" id="SSF51604">
    <property type="entry name" value="Enolase C-terminal domain-like"/>
    <property type="match status" value="1"/>
</dbReference>
<dbReference type="InterPro" id="IPR036849">
    <property type="entry name" value="Enolase-like_C_sf"/>
</dbReference>
<dbReference type="Proteomes" id="UP000825886">
    <property type="component" value="Chromosome"/>
</dbReference>
<evidence type="ECO:0000313" key="8">
    <source>
        <dbReference type="EMBL" id="QZN97534.1"/>
    </source>
</evidence>
<dbReference type="Gene3D" id="3.20.20.120">
    <property type="entry name" value="Enolase-like C-terminal domain"/>
    <property type="match status" value="1"/>
</dbReference>
<dbReference type="GO" id="GO:0043748">
    <property type="term" value="F:O-succinylbenzoate synthase activity"/>
    <property type="evidence" value="ECO:0007669"/>
    <property type="project" value="UniProtKB-EC"/>
</dbReference>
<evidence type="ECO:0000313" key="9">
    <source>
        <dbReference type="Proteomes" id="UP000825886"/>
    </source>
</evidence>